<dbReference type="OrthoDB" id="116240at2"/>
<dbReference type="EMBL" id="LUUG01000088">
    <property type="protein sequence ID" value="OAI01601.1"/>
    <property type="molecule type" value="Genomic_DNA"/>
</dbReference>
<evidence type="ECO:0000259" key="5">
    <source>
        <dbReference type="PROSITE" id="PS50977"/>
    </source>
</evidence>
<evidence type="ECO:0000256" key="2">
    <source>
        <dbReference type="ARBA" id="ARBA00023125"/>
    </source>
</evidence>
<dbReference type="Gene3D" id="1.10.357.10">
    <property type="entry name" value="Tetracycline Repressor, domain 2"/>
    <property type="match status" value="1"/>
</dbReference>
<comment type="caution">
    <text evidence="6">The sequence shown here is derived from an EMBL/GenBank/DDBJ whole genome shotgun (WGS) entry which is preliminary data.</text>
</comment>
<feature type="domain" description="HTH tetR-type" evidence="5">
    <location>
        <begin position="12"/>
        <end position="72"/>
    </location>
</feature>
<reference evidence="7" key="1">
    <citation type="submission" date="2016-03" db="EMBL/GenBank/DDBJ databases">
        <authorList>
            <person name="Heylen K."/>
            <person name="De Vos P."/>
            <person name="Vekeman B."/>
        </authorList>
    </citation>
    <scope>NUCLEOTIDE SEQUENCE [LARGE SCALE GENOMIC DNA]</scope>
    <source>
        <strain evidence="7">R-45363</strain>
    </source>
</reference>
<evidence type="ECO:0000256" key="1">
    <source>
        <dbReference type="ARBA" id="ARBA00023015"/>
    </source>
</evidence>
<keyword evidence="1" id="KW-0805">Transcription regulation</keyword>
<dbReference type="SUPFAM" id="SSF48498">
    <property type="entry name" value="Tetracyclin repressor-like, C-terminal domain"/>
    <property type="match status" value="1"/>
</dbReference>
<dbReference type="PROSITE" id="PS50977">
    <property type="entry name" value="HTH_TETR_2"/>
    <property type="match status" value="1"/>
</dbReference>
<dbReference type="GO" id="GO:0003677">
    <property type="term" value="F:DNA binding"/>
    <property type="evidence" value="ECO:0007669"/>
    <property type="project" value="UniProtKB-UniRule"/>
</dbReference>
<dbReference type="PANTHER" id="PTHR47506">
    <property type="entry name" value="TRANSCRIPTIONAL REGULATORY PROTEIN"/>
    <property type="match status" value="1"/>
</dbReference>
<dbReference type="SUPFAM" id="SSF46689">
    <property type="entry name" value="Homeodomain-like"/>
    <property type="match status" value="1"/>
</dbReference>
<dbReference type="PRINTS" id="PR00455">
    <property type="entry name" value="HTHTETR"/>
</dbReference>
<dbReference type="AlphaFoldDB" id="A0A177M7K4"/>
<name>A0A177M7K4_METMH</name>
<dbReference type="InterPro" id="IPR036271">
    <property type="entry name" value="Tet_transcr_reg_TetR-rel_C_sf"/>
</dbReference>
<gene>
    <name evidence="6" type="ORF">A1332_17120</name>
</gene>
<dbReference type="InterPro" id="IPR001647">
    <property type="entry name" value="HTH_TetR"/>
</dbReference>
<evidence type="ECO:0000313" key="7">
    <source>
        <dbReference type="Proteomes" id="UP000078090"/>
    </source>
</evidence>
<evidence type="ECO:0000256" key="4">
    <source>
        <dbReference type="PROSITE-ProRule" id="PRU00335"/>
    </source>
</evidence>
<sequence length="207" mass="23131">MINDSSKTILDRPPRERILLTAHDLFYRDGIRATGIDKVIAESGVTKVTFYRYFPSKNDLIRAFLNYRHELWMAWFNDALQRHGGRAGVGLMPLVETMAEWFRKPIYRGCAFINTVAELGGVLPDVLEICHQHKQDMVRVIAELLPDGPNRQQLANAAAVAIDGAIVKAQLEAQEAAEKQSLKSLEMLLTALDAFAELTPTAKAPND</sequence>
<dbReference type="InterPro" id="IPR009057">
    <property type="entry name" value="Homeodomain-like_sf"/>
</dbReference>
<dbReference type="PANTHER" id="PTHR47506:SF3">
    <property type="entry name" value="HTH-TYPE TRANSCRIPTIONAL REGULATOR LMRA"/>
    <property type="match status" value="1"/>
</dbReference>
<dbReference type="Proteomes" id="UP000078090">
    <property type="component" value="Unassembled WGS sequence"/>
</dbReference>
<keyword evidence="3" id="KW-0804">Transcription</keyword>
<feature type="DNA-binding region" description="H-T-H motif" evidence="4">
    <location>
        <begin position="35"/>
        <end position="54"/>
    </location>
</feature>
<evidence type="ECO:0000256" key="3">
    <source>
        <dbReference type="ARBA" id="ARBA00023163"/>
    </source>
</evidence>
<keyword evidence="2 4" id="KW-0238">DNA-binding</keyword>
<dbReference type="Pfam" id="PF00440">
    <property type="entry name" value="TetR_N"/>
    <property type="match status" value="1"/>
</dbReference>
<protein>
    <submittedName>
        <fullName evidence="6">TetR family transcriptional regulator</fullName>
    </submittedName>
</protein>
<accession>A0A177M7K4</accession>
<organism evidence="6 7">
    <name type="scientific">Methylomonas methanica</name>
    <dbReference type="NCBI Taxonomy" id="421"/>
    <lineage>
        <taxon>Bacteria</taxon>
        <taxon>Pseudomonadati</taxon>
        <taxon>Pseudomonadota</taxon>
        <taxon>Gammaproteobacteria</taxon>
        <taxon>Methylococcales</taxon>
        <taxon>Methylococcaceae</taxon>
        <taxon>Methylomonas</taxon>
    </lineage>
</organism>
<proteinExistence type="predicted"/>
<evidence type="ECO:0000313" key="6">
    <source>
        <dbReference type="EMBL" id="OAI01601.1"/>
    </source>
</evidence>